<evidence type="ECO:0000313" key="2">
    <source>
        <dbReference type="Proteomes" id="UP000283850"/>
    </source>
</evidence>
<sequence>MVNKYCVRIDTINVNIMKNKCCFFISIFFLFGCKSENTQYEKISYTLLDDEIVTTMPGSLIVTSDYLVWTDPFARDYFVHVHDKETGGKIGAMGKVGEGPQEFITGGINQIAIDNCFFANDANGKTKGFLSLDSLVLNRETFVPLSDSEQLSRPFMVELMKGLFVGITNDGDSDYFRTNIKGNTSTFGRYPIPEVKQHVGGIFAYNPERDLLAFASFNFPYLVLYQKTGDTFRLLWERKSDGDEYEVADDQIIFDHTVGGIYEVCMSKDYIIALERDRDRDPMDESTVGRDVSKCPHTVFLYDYEGSLIKIVDLGIPVMRIAADCQNNVLYAIGANPDYVLVKYEL</sequence>
<dbReference type="AlphaFoldDB" id="A0A412YLC6"/>
<name>A0A412YLC6_9BACE</name>
<accession>A0A412YLC6</accession>
<dbReference type="PROSITE" id="PS51257">
    <property type="entry name" value="PROKAR_LIPOPROTEIN"/>
    <property type="match status" value="1"/>
</dbReference>
<gene>
    <name evidence="1" type="ORF">DWW10_00590</name>
</gene>
<protein>
    <recommendedName>
        <fullName evidence="3">6-bladed beta-propeller</fullName>
    </recommendedName>
</protein>
<reference evidence="1 2" key="1">
    <citation type="submission" date="2018-08" db="EMBL/GenBank/DDBJ databases">
        <title>A genome reference for cultivated species of the human gut microbiota.</title>
        <authorList>
            <person name="Zou Y."/>
            <person name="Xue W."/>
            <person name="Luo G."/>
        </authorList>
    </citation>
    <scope>NUCLEOTIDE SEQUENCE [LARGE SCALE GENOMIC DNA]</scope>
    <source>
        <strain evidence="1 2">AF14-32</strain>
    </source>
</reference>
<proteinExistence type="predicted"/>
<dbReference type="Proteomes" id="UP000283850">
    <property type="component" value="Unassembled WGS sequence"/>
</dbReference>
<comment type="caution">
    <text evidence="1">The sequence shown here is derived from an EMBL/GenBank/DDBJ whole genome shotgun (WGS) entry which is preliminary data.</text>
</comment>
<evidence type="ECO:0000313" key="1">
    <source>
        <dbReference type="EMBL" id="RGV58172.1"/>
    </source>
</evidence>
<evidence type="ECO:0008006" key="3">
    <source>
        <dbReference type="Google" id="ProtNLM"/>
    </source>
</evidence>
<organism evidence="1 2">
    <name type="scientific">Bacteroides intestinalis</name>
    <dbReference type="NCBI Taxonomy" id="329854"/>
    <lineage>
        <taxon>Bacteria</taxon>
        <taxon>Pseudomonadati</taxon>
        <taxon>Bacteroidota</taxon>
        <taxon>Bacteroidia</taxon>
        <taxon>Bacteroidales</taxon>
        <taxon>Bacteroidaceae</taxon>
        <taxon>Bacteroides</taxon>
    </lineage>
</organism>
<dbReference type="EMBL" id="QRZF01000001">
    <property type="protein sequence ID" value="RGV58172.1"/>
    <property type="molecule type" value="Genomic_DNA"/>
</dbReference>